<evidence type="ECO:0000313" key="2">
    <source>
        <dbReference type="Proteomes" id="UP000828390"/>
    </source>
</evidence>
<dbReference type="EMBL" id="JAIWYP010000005">
    <property type="protein sequence ID" value="KAH3827673.1"/>
    <property type="molecule type" value="Genomic_DNA"/>
</dbReference>
<dbReference type="AlphaFoldDB" id="A0A9D4K160"/>
<sequence length="103" mass="10943">MSKLTSSTVGAGACFLSPAHFKKAQTLSGRIELFLAGGPWLGSCRGPPCVLLTPARLQTRPPQCTRSGPGSGSASFGLQALRHIALPPTARGRMHDEFFHNRN</sequence>
<gene>
    <name evidence="1" type="ORF">DPMN_129613</name>
</gene>
<reference evidence="1" key="1">
    <citation type="journal article" date="2019" name="bioRxiv">
        <title>The Genome of the Zebra Mussel, Dreissena polymorpha: A Resource for Invasive Species Research.</title>
        <authorList>
            <person name="McCartney M.A."/>
            <person name="Auch B."/>
            <person name="Kono T."/>
            <person name="Mallez S."/>
            <person name="Zhang Y."/>
            <person name="Obille A."/>
            <person name="Becker A."/>
            <person name="Abrahante J.E."/>
            <person name="Garbe J."/>
            <person name="Badalamenti J.P."/>
            <person name="Herman A."/>
            <person name="Mangelson H."/>
            <person name="Liachko I."/>
            <person name="Sullivan S."/>
            <person name="Sone E.D."/>
            <person name="Koren S."/>
            <person name="Silverstein K.A.T."/>
            <person name="Beckman K.B."/>
            <person name="Gohl D.M."/>
        </authorList>
    </citation>
    <scope>NUCLEOTIDE SEQUENCE</scope>
    <source>
        <strain evidence="1">Duluth1</strain>
        <tissue evidence="1">Whole animal</tissue>
    </source>
</reference>
<organism evidence="1 2">
    <name type="scientific">Dreissena polymorpha</name>
    <name type="common">Zebra mussel</name>
    <name type="synonym">Mytilus polymorpha</name>
    <dbReference type="NCBI Taxonomy" id="45954"/>
    <lineage>
        <taxon>Eukaryota</taxon>
        <taxon>Metazoa</taxon>
        <taxon>Spiralia</taxon>
        <taxon>Lophotrochozoa</taxon>
        <taxon>Mollusca</taxon>
        <taxon>Bivalvia</taxon>
        <taxon>Autobranchia</taxon>
        <taxon>Heteroconchia</taxon>
        <taxon>Euheterodonta</taxon>
        <taxon>Imparidentia</taxon>
        <taxon>Neoheterodontei</taxon>
        <taxon>Myida</taxon>
        <taxon>Dreissenoidea</taxon>
        <taxon>Dreissenidae</taxon>
        <taxon>Dreissena</taxon>
    </lineage>
</organism>
<proteinExistence type="predicted"/>
<reference evidence="1" key="2">
    <citation type="submission" date="2020-11" db="EMBL/GenBank/DDBJ databases">
        <authorList>
            <person name="McCartney M.A."/>
            <person name="Auch B."/>
            <person name="Kono T."/>
            <person name="Mallez S."/>
            <person name="Becker A."/>
            <person name="Gohl D.M."/>
            <person name="Silverstein K.A.T."/>
            <person name="Koren S."/>
            <person name="Bechman K.B."/>
            <person name="Herman A."/>
            <person name="Abrahante J.E."/>
            <person name="Garbe J."/>
        </authorList>
    </citation>
    <scope>NUCLEOTIDE SEQUENCE</scope>
    <source>
        <strain evidence="1">Duluth1</strain>
        <tissue evidence="1">Whole animal</tissue>
    </source>
</reference>
<dbReference type="Proteomes" id="UP000828390">
    <property type="component" value="Unassembled WGS sequence"/>
</dbReference>
<protein>
    <submittedName>
        <fullName evidence="1">Uncharacterized protein</fullName>
    </submittedName>
</protein>
<evidence type="ECO:0000313" key="1">
    <source>
        <dbReference type="EMBL" id="KAH3827673.1"/>
    </source>
</evidence>
<keyword evidence="2" id="KW-1185">Reference proteome</keyword>
<accession>A0A9D4K160</accession>
<comment type="caution">
    <text evidence="1">The sequence shown here is derived from an EMBL/GenBank/DDBJ whole genome shotgun (WGS) entry which is preliminary data.</text>
</comment>
<name>A0A9D4K160_DREPO</name>